<sequence>MHCGEVYDAEIYGAIEALRAAVIARQEGQNIFVLLDNQAAVGALQTGKTTSLLKLTRTFREIARMANDEVR</sequence>
<keyword evidence="2" id="KW-1185">Reference proteome</keyword>
<comment type="caution">
    <text evidence="1">The sequence shown here is derived from an EMBL/GenBank/DDBJ whole genome shotgun (WGS) entry which is preliminary data.</text>
</comment>
<dbReference type="GO" id="GO:0003676">
    <property type="term" value="F:nucleic acid binding"/>
    <property type="evidence" value="ECO:0007669"/>
    <property type="project" value="InterPro"/>
</dbReference>
<evidence type="ECO:0000313" key="1">
    <source>
        <dbReference type="EMBL" id="KHJ33153.1"/>
    </source>
</evidence>
<gene>
    <name evidence="1" type="ORF">EV44_g3386</name>
</gene>
<reference evidence="1 2" key="1">
    <citation type="journal article" date="2014" name="BMC Genomics">
        <title>Adaptive genomic structural variation in the grape powdery mildew pathogen, Erysiphe necator.</title>
        <authorList>
            <person name="Jones L."/>
            <person name="Riaz S."/>
            <person name="Morales-Cruz A."/>
            <person name="Amrine K.C."/>
            <person name="McGuire B."/>
            <person name="Gubler W.D."/>
            <person name="Walker M.A."/>
            <person name="Cantu D."/>
        </authorList>
    </citation>
    <scope>NUCLEOTIDE SEQUENCE [LARGE SCALE GENOMIC DNA]</scope>
    <source>
        <strain evidence="2">c</strain>
    </source>
</reference>
<dbReference type="Gene3D" id="3.30.420.10">
    <property type="entry name" value="Ribonuclease H-like superfamily/Ribonuclease H"/>
    <property type="match status" value="1"/>
</dbReference>
<organism evidence="1 2">
    <name type="scientific">Uncinula necator</name>
    <name type="common">Grape powdery mildew</name>
    <dbReference type="NCBI Taxonomy" id="52586"/>
    <lineage>
        <taxon>Eukaryota</taxon>
        <taxon>Fungi</taxon>
        <taxon>Dikarya</taxon>
        <taxon>Ascomycota</taxon>
        <taxon>Pezizomycotina</taxon>
        <taxon>Leotiomycetes</taxon>
        <taxon>Erysiphales</taxon>
        <taxon>Erysiphaceae</taxon>
        <taxon>Erysiphe</taxon>
    </lineage>
</organism>
<dbReference type="EMBL" id="JNVN01001602">
    <property type="protein sequence ID" value="KHJ33153.1"/>
    <property type="molecule type" value="Genomic_DNA"/>
</dbReference>
<name>A0A0B1P4E9_UNCNE</name>
<dbReference type="Proteomes" id="UP000030854">
    <property type="component" value="Unassembled WGS sequence"/>
</dbReference>
<accession>A0A0B1P4E9</accession>
<dbReference type="AlphaFoldDB" id="A0A0B1P4E9"/>
<proteinExistence type="predicted"/>
<dbReference type="HOGENOM" id="CLU_2741935_0_0_1"/>
<evidence type="ECO:0000313" key="2">
    <source>
        <dbReference type="Proteomes" id="UP000030854"/>
    </source>
</evidence>
<protein>
    <submittedName>
        <fullName evidence="1">Putative te1b-like protein</fullName>
    </submittedName>
</protein>
<dbReference type="InterPro" id="IPR036397">
    <property type="entry name" value="RNaseH_sf"/>
</dbReference>